<accession>A0ABM8RZ56</accession>
<gene>
    <name evidence="1" type="ORF">NSPZN2_40690</name>
</gene>
<proteinExistence type="predicted"/>
<evidence type="ECO:0000313" key="1">
    <source>
        <dbReference type="EMBL" id="CAE6779634.1"/>
    </source>
</evidence>
<organism evidence="1 2">
    <name type="scientific">Nitrospira defluvii</name>
    <dbReference type="NCBI Taxonomy" id="330214"/>
    <lineage>
        <taxon>Bacteria</taxon>
        <taxon>Pseudomonadati</taxon>
        <taxon>Nitrospirota</taxon>
        <taxon>Nitrospiria</taxon>
        <taxon>Nitrospirales</taxon>
        <taxon>Nitrospiraceae</taxon>
        <taxon>Nitrospira</taxon>
    </lineage>
</organism>
<comment type="caution">
    <text evidence="1">The sequence shown here is derived from an EMBL/GenBank/DDBJ whole genome shotgun (WGS) entry which is preliminary data.</text>
</comment>
<dbReference type="EMBL" id="CAJNBJ010000017">
    <property type="protein sequence ID" value="CAE6779634.1"/>
    <property type="molecule type" value="Genomic_DNA"/>
</dbReference>
<protein>
    <submittedName>
        <fullName evidence="1">Uncharacterized protein</fullName>
    </submittedName>
</protein>
<reference evidence="1 2" key="1">
    <citation type="submission" date="2021-02" db="EMBL/GenBank/DDBJ databases">
        <authorList>
            <person name="Han P."/>
        </authorList>
    </citation>
    <scope>NUCLEOTIDE SEQUENCE [LARGE SCALE GENOMIC DNA]</scope>
    <source>
        <strain evidence="1">Candidatus Nitrospira sp. ZN2</strain>
    </source>
</reference>
<evidence type="ECO:0000313" key="2">
    <source>
        <dbReference type="Proteomes" id="UP000675880"/>
    </source>
</evidence>
<keyword evidence="2" id="KW-1185">Reference proteome</keyword>
<name>A0ABM8RZ56_9BACT</name>
<dbReference type="Proteomes" id="UP000675880">
    <property type="component" value="Unassembled WGS sequence"/>
</dbReference>
<sequence>MAHGYYTAAAYKPACYDYDEQREEQEGCGWHASSLLLLA</sequence>